<comment type="caution">
    <text evidence="5">The sequence shown here is derived from an EMBL/GenBank/DDBJ whole genome shotgun (WGS) entry which is preliminary data.</text>
</comment>
<keyword evidence="1" id="KW-1015">Disulfide bond</keyword>
<dbReference type="InterPro" id="IPR051428">
    <property type="entry name" value="Sphingo_Act-Surfact_Prot"/>
</dbReference>
<protein>
    <recommendedName>
        <fullName evidence="4">Saposin B-type domain-containing protein</fullName>
    </recommendedName>
</protein>
<reference evidence="5 6" key="1">
    <citation type="submission" date="2023-11" db="EMBL/GenBank/DDBJ databases">
        <title>Dfirmibasis_genome.</title>
        <authorList>
            <person name="Edelbroek B."/>
            <person name="Kjellin J."/>
            <person name="Jerlstrom-Hultqvist J."/>
            <person name="Soderbom F."/>
        </authorList>
    </citation>
    <scope>NUCLEOTIDE SEQUENCE [LARGE SCALE GENOMIC DNA]</scope>
    <source>
        <strain evidence="5 6">TNS-C-14</strain>
    </source>
</reference>
<dbReference type="PANTHER" id="PTHR11480">
    <property type="entry name" value="SAPOSIN-RELATED"/>
    <property type="match status" value="1"/>
</dbReference>
<feature type="signal peptide" evidence="3">
    <location>
        <begin position="1"/>
        <end position="23"/>
    </location>
</feature>
<dbReference type="PROSITE" id="PS50015">
    <property type="entry name" value="SAP_B"/>
    <property type="match status" value="2"/>
</dbReference>
<name>A0AAN7U6R6_9MYCE</name>
<evidence type="ECO:0000256" key="2">
    <source>
        <dbReference type="ARBA" id="ARBA00023180"/>
    </source>
</evidence>
<dbReference type="SMART" id="SM00741">
    <property type="entry name" value="SapB"/>
    <property type="match status" value="2"/>
</dbReference>
<feature type="domain" description="Saposin B-type" evidence="4">
    <location>
        <begin position="126"/>
        <end position="207"/>
    </location>
</feature>
<dbReference type="GO" id="GO:0006665">
    <property type="term" value="P:sphingolipid metabolic process"/>
    <property type="evidence" value="ECO:0007669"/>
    <property type="project" value="InterPro"/>
</dbReference>
<dbReference type="PANTHER" id="PTHR11480:SF92">
    <property type="entry name" value="SAPOSIN B DOMAIN-CONTAINING PROTEIN-RELATED"/>
    <property type="match status" value="1"/>
</dbReference>
<evidence type="ECO:0000256" key="3">
    <source>
        <dbReference type="SAM" id="SignalP"/>
    </source>
</evidence>
<dbReference type="Proteomes" id="UP001344447">
    <property type="component" value="Unassembled WGS sequence"/>
</dbReference>
<dbReference type="InterPro" id="IPR007856">
    <property type="entry name" value="SapB_1"/>
</dbReference>
<evidence type="ECO:0000259" key="4">
    <source>
        <dbReference type="PROSITE" id="PS50015"/>
    </source>
</evidence>
<dbReference type="AlphaFoldDB" id="A0AAN7U6R6"/>
<keyword evidence="2" id="KW-0325">Glycoprotein</keyword>
<dbReference type="GO" id="GO:0005764">
    <property type="term" value="C:lysosome"/>
    <property type="evidence" value="ECO:0007669"/>
    <property type="project" value="InterPro"/>
</dbReference>
<dbReference type="InterPro" id="IPR008139">
    <property type="entry name" value="SaposinB_dom"/>
</dbReference>
<dbReference type="EMBL" id="JAVFKY010000001">
    <property type="protein sequence ID" value="KAK5582476.1"/>
    <property type="molecule type" value="Genomic_DNA"/>
</dbReference>
<feature type="domain" description="Saposin B-type" evidence="4">
    <location>
        <begin position="25"/>
        <end position="107"/>
    </location>
</feature>
<dbReference type="InterPro" id="IPR008138">
    <property type="entry name" value="SapB_2"/>
</dbReference>
<dbReference type="GO" id="GO:0016020">
    <property type="term" value="C:membrane"/>
    <property type="evidence" value="ECO:0007669"/>
    <property type="project" value="GOC"/>
</dbReference>
<sequence>MIKYLLTVIVLLIAISSGNLVSSNEVVPCEVCNYVITMAEVLVEQNRTESYITDTLEKVCNIIPRDDYKSTCRSIVTVYTKDIIQLIINREPSEKICEQIKVCPVPTPSPTRKIEQPILAKRNEDNTLQCTICKLVATKLEGYIQSNKTIQEIEAELDDFCKIAFEKDPTQCQGFVQQYVPMILSFIKSKEDPTQACIKLKFCTSSRVTKSILSHHVLINKNY</sequence>
<dbReference type="SUPFAM" id="SSF47862">
    <property type="entry name" value="Saposin"/>
    <property type="match status" value="3"/>
</dbReference>
<dbReference type="Pfam" id="PF03489">
    <property type="entry name" value="SapB_2"/>
    <property type="match status" value="2"/>
</dbReference>
<dbReference type="Pfam" id="PF05184">
    <property type="entry name" value="SapB_1"/>
    <property type="match status" value="2"/>
</dbReference>
<accession>A0AAN7U6R6</accession>
<evidence type="ECO:0000256" key="1">
    <source>
        <dbReference type="ARBA" id="ARBA00023157"/>
    </source>
</evidence>
<evidence type="ECO:0000313" key="5">
    <source>
        <dbReference type="EMBL" id="KAK5582476.1"/>
    </source>
</evidence>
<dbReference type="PRINTS" id="PR01797">
    <property type="entry name" value="SAPOSIN"/>
</dbReference>
<keyword evidence="6" id="KW-1185">Reference proteome</keyword>
<dbReference type="InterPro" id="IPR011001">
    <property type="entry name" value="Saposin-like"/>
</dbReference>
<keyword evidence="3" id="KW-0732">Signal</keyword>
<feature type="chain" id="PRO_5043032249" description="Saposin B-type domain-containing protein" evidence="3">
    <location>
        <begin position="24"/>
        <end position="223"/>
    </location>
</feature>
<dbReference type="Gene3D" id="1.10.225.10">
    <property type="entry name" value="Saposin-like"/>
    <property type="match status" value="2"/>
</dbReference>
<dbReference type="InterPro" id="IPR008373">
    <property type="entry name" value="Saposin"/>
</dbReference>
<proteinExistence type="predicted"/>
<gene>
    <name evidence="5" type="ORF">RB653_004061</name>
</gene>
<evidence type="ECO:0000313" key="6">
    <source>
        <dbReference type="Proteomes" id="UP001344447"/>
    </source>
</evidence>
<organism evidence="5 6">
    <name type="scientific">Dictyostelium firmibasis</name>
    <dbReference type="NCBI Taxonomy" id="79012"/>
    <lineage>
        <taxon>Eukaryota</taxon>
        <taxon>Amoebozoa</taxon>
        <taxon>Evosea</taxon>
        <taxon>Eumycetozoa</taxon>
        <taxon>Dictyostelia</taxon>
        <taxon>Dictyosteliales</taxon>
        <taxon>Dictyosteliaceae</taxon>
        <taxon>Dictyostelium</taxon>
    </lineage>
</organism>